<evidence type="ECO:0000313" key="2">
    <source>
        <dbReference type="EMBL" id="ABW33111.1"/>
    </source>
</evidence>
<geneLocation type="plasmid" evidence="1 3">
    <name>pREB2</name>
</geneLocation>
<dbReference type="AlphaFoldDB" id="A8ZL43"/>
<protein>
    <submittedName>
        <fullName evidence="1">Uncharacterized protein</fullName>
    </submittedName>
</protein>
<dbReference type="HOGENOM" id="CLU_3245619_0_0_3"/>
<dbReference type="EMBL" id="CP000843">
    <property type="protein sequence ID" value="ABW33111.1"/>
    <property type="molecule type" value="Genomic_DNA"/>
</dbReference>
<name>A8ZL43_ACAM1</name>
<geneLocation type="plasmid" evidence="2 3">
    <name>pREB6</name>
</geneLocation>
<sequence>MKAISSKHPWKISKNFPENGNLLESFYFLIQAVLFYHRHFSE</sequence>
<accession>A8ZL43</accession>
<organism evidence="1 3">
    <name type="scientific">Acaryochloris marina (strain MBIC 11017)</name>
    <dbReference type="NCBI Taxonomy" id="329726"/>
    <lineage>
        <taxon>Bacteria</taxon>
        <taxon>Bacillati</taxon>
        <taxon>Cyanobacteriota</taxon>
        <taxon>Cyanophyceae</taxon>
        <taxon>Acaryochloridales</taxon>
        <taxon>Acaryochloridaceae</taxon>
        <taxon>Acaryochloris</taxon>
    </lineage>
</organism>
<proteinExistence type="predicted"/>
<reference evidence="1" key="1">
    <citation type="submission" date="2007-09" db="EMBL/GenBank/DDBJ databases">
        <authorList>
            <person name="Touchman J."/>
        </authorList>
    </citation>
    <scope>NUCLEOTIDE SEQUENCE</scope>
    <source>
        <strain evidence="1">MBIC11017</strain>
        <plasmid evidence="1">pREB2</plasmid>
        <plasmid evidence="2">pREB6</plasmid>
    </source>
</reference>
<keyword evidence="3" id="KW-1185">Reference proteome</keyword>
<dbReference type="Proteomes" id="UP000000268">
    <property type="component" value="Plasmid pREB2"/>
</dbReference>
<dbReference type="EMBL" id="CP000839">
    <property type="protein sequence ID" value="ABW31870.1"/>
    <property type="molecule type" value="Genomic_DNA"/>
</dbReference>
<dbReference type="KEGG" id="amr:AM1_B0145"/>
<evidence type="ECO:0000313" key="1">
    <source>
        <dbReference type="EMBL" id="ABW31870.1"/>
    </source>
</evidence>
<keyword evidence="1" id="KW-0614">Plasmid</keyword>
<reference evidence="1 3" key="2">
    <citation type="journal article" date="2008" name="Proc. Natl. Acad. Sci. U.S.A.">
        <title>Niche adaptation and genome expansion in the chlorophyll d-producing cyanobacterium Acaryochloris marina.</title>
        <authorList>
            <person name="Swingley W.D."/>
            <person name="Chen M."/>
            <person name="Cheung P.C."/>
            <person name="Conrad A.L."/>
            <person name="Dejesa L.C."/>
            <person name="Hao J."/>
            <person name="Honchak B.M."/>
            <person name="Karbach L.E."/>
            <person name="Kurdoglu A."/>
            <person name="Lahiri S."/>
            <person name="Mastrian S.D."/>
            <person name="Miyashita H."/>
            <person name="Page L."/>
            <person name="Ramakrishna P."/>
            <person name="Satoh S."/>
            <person name="Sattley W.M."/>
            <person name="Shimada Y."/>
            <person name="Taylor H.L."/>
            <person name="Tomo T."/>
            <person name="Tsuchiya T."/>
            <person name="Wang Z.T."/>
            <person name="Raymond J."/>
            <person name="Mimuro M."/>
            <person name="Blankenship R.E."/>
            <person name="Touchman J.W."/>
        </authorList>
    </citation>
    <scope>NUCLEOTIDE SEQUENCE [LARGE SCALE GENOMIC DNA]</scope>
    <source>
        <strain evidence="3">MBIC 11017</strain>
        <strain evidence="1">MBIC11017</strain>
        <strain evidence="1">pREB2</strain>
        <strain evidence="2">pREB6</strain>
        <plasmid>MBIC 11017</plasmid>
        <plasmid evidence="3">Plasmid pREB2</plasmid>
        <plasmid evidence="3">Plasmid pREB6</plasmid>
        <plasmid evidence="1">pREB2</plasmid>
        <plasmid evidence="2">pREB6</plasmid>
    </source>
</reference>
<evidence type="ECO:0000313" key="3">
    <source>
        <dbReference type="Proteomes" id="UP000000268"/>
    </source>
</evidence>
<gene>
    <name evidence="1" type="ordered locus">AM1_B0145</name>
    <name evidence="2" type="ordered locus">AM1_F0073</name>
</gene>
<dbReference type="Proteomes" id="UP000000268">
    <property type="component" value="Plasmid pREB6"/>
</dbReference>
<dbReference type="KEGG" id="amr:AM1_F0073"/>